<dbReference type="Gene3D" id="3.30.40.10">
    <property type="entry name" value="Zinc/RING finger domain, C3HC4 (zinc finger)"/>
    <property type="match status" value="1"/>
</dbReference>
<dbReference type="Pfam" id="PF00628">
    <property type="entry name" value="PHD"/>
    <property type="match status" value="1"/>
</dbReference>
<dbReference type="PANTHER" id="PTHR13513:SF9">
    <property type="entry name" value="E3 UBIQUITIN-PROTEIN LIGASE UBR7-RELATED"/>
    <property type="match status" value="1"/>
</dbReference>
<evidence type="ECO:0000313" key="7">
    <source>
        <dbReference type="EMBL" id="KAJ4455541.1"/>
    </source>
</evidence>
<keyword evidence="1" id="KW-0479">Metal-binding</keyword>
<dbReference type="InterPro" id="IPR013083">
    <property type="entry name" value="Znf_RING/FYVE/PHD"/>
</dbReference>
<accession>A0ABQ8UAU2</accession>
<evidence type="ECO:0000313" key="8">
    <source>
        <dbReference type="Proteomes" id="UP001141327"/>
    </source>
</evidence>
<dbReference type="InterPro" id="IPR019787">
    <property type="entry name" value="Znf_PHD-finger"/>
</dbReference>
<protein>
    <submittedName>
        <fullName evidence="7">E3 ubiquitin-protein ligase UBR7</fullName>
    </submittedName>
</protein>
<dbReference type="InterPro" id="IPR040204">
    <property type="entry name" value="UBR7"/>
</dbReference>
<dbReference type="InterPro" id="IPR001965">
    <property type="entry name" value="Znf_PHD"/>
</dbReference>
<feature type="region of interest" description="Disordered" evidence="5">
    <location>
        <begin position="555"/>
        <end position="579"/>
    </location>
</feature>
<evidence type="ECO:0000256" key="3">
    <source>
        <dbReference type="ARBA" id="ARBA00022833"/>
    </source>
</evidence>
<evidence type="ECO:0000256" key="2">
    <source>
        <dbReference type="ARBA" id="ARBA00022771"/>
    </source>
</evidence>
<keyword evidence="3" id="KW-0862">Zinc</keyword>
<dbReference type="SUPFAM" id="SSF57903">
    <property type="entry name" value="FYVE/PHD zinc finger"/>
    <property type="match status" value="1"/>
</dbReference>
<feature type="region of interest" description="Disordered" evidence="5">
    <location>
        <begin position="382"/>
        <end position="431"/>
    </location>
</feature>
<dbReference type="SMART" id="SM00249">
    <property type="entry name" value="PHD"/>
    <property type="match status" value="1"/>
</dbReference>
<dbReference type="PROSITE" id="PS50016">
    <property type="entry name" value="ZF_PHD_2"/>
    <property type="match status" value="1"/>
</dbReference>
<feature type="compositionally biased region" description="Acidic residues" evidence="5">
    <location>
        <begin position="389"/>
        <end position="402"/>
    </location>
</feature>
<feature type="domain" description="PHD-type" evidence="6">
    <location>
        <begin position="312"/>
        <end position="365"/>
    </location>
</feature>
<dbReference type="PANTHER" id="PTHR13513">
    <property type="entry name" value="E3 UBIQUITIN-PROTEIN LIGASE UBR7"/>
    <property type="match status" value="1"/>
</dbReference>
<reference evidence="7" key="1">
    <citation type="journal article" date="2022" name="bioRxiv">
        <title>Genomics of Preaxostyla Flagellates Illuminates Evolutionary Transitions and the Path Towards Mitochondrial Loss.</title>
        <authorList>
            <person name="Novak L.V.F."/>
            <person name="Treitli S.C."/>
            <person name="Pyrih J."/>
            <person name="Halakuc P."/>
            <person name="Pipaliya S.V."/>
            <person name="Vacek V."/>
            <person name="Brzon O."/>
            <person name="Soukal P."/>
            <person name="Eme L."/>
            <person name="Dacks J.B."/>
            <person name="Karnkowska A."/>
            <person name="Elias M."/>
            <person name="Hampl V."/>
        </authorList>
    </citation>
    <scope>NUCLEOTIDE SEQUENCE</scope>
    <source>
        <strain evidence="7">RCP-MX</strain>
    </source>
</reference>
<evidence type="ECO:0000256" key="4">
    <source>
        <dbReference type="PROSITE-ProRule" id="PRU00146"/>
    </source>
</evidence>
<feature type="compositionally biased region" description="Basic and acidic residues" evidence="5">
    <location>
        <begin position="560"/>
        <end position="579"/>
    </location>
</feature>
<dbReference type="SUPFAM" id="SSF101898">
    <property type="entry name" value="NHL repeat"/>
    <property type="match status" value="1"/>
</dbReference>
<dbReference type="Proteomes" id="UP001141327">
    <property type="component" value="Unassembled WGS sequence"/>
</dbReference>
<evidence type="ECO:0000259" key="6">
    <source>
        <dbReference type="PROSITE" id="PS50016"/>
    </source>
</evidence>
<gene>
    <name evidence="7" type="ORF">PAPYR_9485</name>
</gene>
<sequence>MEPSMRSPAARLLHLSPDPFSSPVVDLYFAPQDELLWLLPERGNAPYLYNIASGRTVNCDHHPTADAAPSLDDLLRPQFNCALAPCGCSQGPCWGQANTIRMYDPVGASSTVIANLTPAACQVRAIQSPDPDQPSPLLVVASTAGLHLCDARKGYISTVAVPHGALTMKYSPDHSQLAVRTGMGEMWLFEAGQLRSGRRLPREHNLRWGGPLERQAPGEAALPLVPANLHLPHMSTCPRHDTRPRGPDQRGGICAYCARRCHPGHEVVSIGTRPYCCECGTARCPCVCTGAPAKVAAECNRGLSMRHHNFADRYCLCDRPDDGLCMIQCWGCAEWFHATCIGVALSDERPAIMSGTYLCGHCLTAPTLAFLTRYRFVDYVAPPPRRPDDDEAEAEDPGDVDDGHEPAATFPRTQPPPPVGQPDGRCLLEDPDSPPPCMGLRLAHGLMLSPDYASLLCPCPRCASALAIWAALHEIHEQPPAVSHPQRPATAAPPPSQAGDDGGGGEEDPPISSSSAMIGFLRGIMQVLSAQTTRRVWTADDVHAAIAQVQMLAPQQRDQLISRREHEEQDGGQDGDKRS</sequence>
<keyword evidence="8" id="KW-1185">Reference proteome</keyword>
<dbReference type="InterPro" id="IPR011011">
    <property type="entry name" value="Znf_FYVE_PHD"/>
</dbReference>
<name>A0ABQ8UAU2_9EUKA</name>
<evidence type="ECO:0000256" key="1">
    <source>
        <dbReference type="ARBA" id="ARBA00022723"/>
    </source>
</evidence>
<keyword evidence="2 4" id="KW-0863">Zinc-finger</keyword>
<organism evidence="7 8">
    <name type="scientific">Paratrimastix pyriformis</name>
    <dbReference type="NCBI Taxonomy" id="342808"/>
    <lineage>
        <taxon>Eukaryota</taxon>
        <taxon>Metamonada</taxon>
        <taxon>Preaxostyla</taxon>
        <taxon>Paratrimastigidae</taxon>
        <taxon>Paratrimastix</taxon>
    </lineage>
</organism>
<comment type="caution">
    <text evidence="7">The sequence shown here is derived from an EMBL/GenBank/DDBJ whole genome shotgun (WGS) entry which is preliminary data.</text>
</comment>
<evidence type="ECO:0000256" key="5">
    <source>
        <dbReference type="SAM" id="MobiDB-lite"/>
    </source>
</evidence>
<feature type="region of interest" description="Disordered" evidence="5">
    <location>
        <begin position="479"/>
        <end position="514"/>
    </location>
</feature>
<dbReference type="EMBL" id="JAPMOS010000103">
    <property type="protein sequence ID" value="KAJ4455541.1"/>
    <property type="molecule type" value="Genomic_DNA"/>
</dbReference>
<proteinExistence type="predicted"/>